<accession>L1KVJ8</accession>
<dbReference type="EMBL" id="AEJC01000368">
    <property type="protein sequence ID" value="EKX64500.1"/>
    <property type="molecule type" value="Genomic_DNA"/>
</dbReference>
<feature type="compositionally biased region" description="Gly residues" evidence="1">
    <location>
        <begin position="64"/>
        <end position="74"/>
    </location>
</feature>
<proteinExistence type="predicted"/>
<dbReference type="PATRIC" id="fig|698759.3.peg.4840"/>
<feature type="region of interest" description="Disordered" evidence="1">
    <location>
        <begin position="37"/>
        <end position="74"/>
    </location>
</feature>
<keyword evidence="3" id="KW-1185">Reference proteome</keyword>
<gene>
    <name evidence="2" type="ORF">STRIP9103_05274</name>
</gene>
<dbReference type="AlphaFoldDB" id="L1KVJ8"/>
<comment type="caution">
    <text evidence="2">The sequence shown here is derived from an EMBL/GenBank/DDBJ whole genome shotgun (WGS) entry which is preliminary data.</text>
</comment>
<organism evidence="2 3">
    <name type="scientific">Streptomyces ipomoeae 91-03</name>
    <dbReference type="NCBI Taxonomy" id="698759"/>
    <lineage>
        <taxon>Bacteria</taxon>
        <taxon>Bacillati</taxon>
        <taxon>Actinomycetota</taxon>
        <taxon>Actinomycetes</taxon>
        <taxon>Kitasatosporales</taxon>
        <taxon>Streptomycetaceae</taxon>
        <taxon>Streptomyces</taxon>
    </lineage>
</organism>
<evidence type="ECO:0000256" key="1">
    <source>
        <dbReference type="SAM" id="MobiDB-lite"/>
    </source>
</evidence>
<dbReference type="Proteomes" id="UP000010411">
    <property type="component" value="Unassembled WGS sequence"/>
</dbReference>
<protein>
    <submittedName>
        <fullName evidence="2">Uncharacterized protein</fullName>
    </submittedName>
</protein>
<evidence type="ECO:0000313" key="3">
    <source>
        <dbReference type="Proteomes" id="UP000010411"/>
    </source>
</evidence>
<reference evidence="2 3" key="1">
    <citation type="submission" date="2012-11" db="EMBL/GenBank/DDBJ databases">
        <authorList>
            <person name="Huguet-Tapia J.C."/>
            <person name="Durkin A.S."/>
            <person name="Pettis G.S."/>
            <person name="Badger J.H."/>
        </authorList>
    </citation>
    <scope>NUCLEOTIDE SEQUENCE [LARGE SCALE GENOMIC DNA]</scope>
    <source>
        <strain evidence="2 3">91-03</strain>
    </source>
</reference>
<sequence>MAGSAFPSPFVRGNSTFSDLLALVTVTVLTAPPLLDRGEMVRETDTTTETTGTETPGTETSAGAGAGAGAGGAAGAAAHATGTSVHATGERAVAIGGSNSGIVVTGDHNVVLTHSGYEEIPSLRELPLMEAPVLAGSPPVTLFGRDELVDTVVEELTAGHSVQLDGKEHVGKKAITDAVHARLAARGTRGHVLMPPTGEGHTLQGVYDRLARAFFGRELLREVDETILHAAVAEAPSTLITLIDCDLSREDLTRLLRTFPTCVFLITSPRPTLPAPGVTHQVQPLGRAAAVKLLSNELGLPLGPIGLKNLQFDHAYQETKGRPQRLLQYAEFIKASDDWHARAGEEPFDEPRETAPGALSPRHQAETLAIALSEPARQVLVALATFGTPLAPEWFSAVTGYPGAADAAPELRDRRLVTYESGAYRITEDAVDAVRAQKWARTDPRLAANGILALLDGPNAPELPDPYLLLAVARGLDDADHWATAIRFVRTAAPLALRAGRRQTALLLYALGKKAAGPGGTAADRQYFLDAGEHTRNLLEGDRAAVAAALAGLSLLAVQAGQSAAVATGTTAVGVGKSAAAAAETKKAAGLLAKLTQTKAAVAAGAGAAAVGAATVVAVAVTGNEVPAGCAEVKQALTTYEAQREDMRTYRELADSYRRMASDLDAAAGKATDAAVRSAIRTKAADWNNEVAVVEQEDEDNRNATYGMHPDVEAALVGSHSLRMQIATYRDLGDPTCTNLLE</sequence>
<feature type="compositionally biased region" description="Low complexity" evidence="1">
    <location>
        <begin position="47"/>
        <end position="63"/>
    </location>
</feature>
<evidence type="ECO:0000313" key="2">
    <source>
        <dbReference type="EMBL" id="EKX64500.1"/>
    </source>
</evidence>
<name>L1KVJ8_9ACTN</name>